<accession>A0A9D2BG87</accession>
<dbReference type="AlphaFoldDB" id="A0A9D2BG87"/>
<organism evidence="1 2">
    <name type="scientific">Candidatus Parabacteroides intestinipullorum</name>
    <dbReference type="NCBI Taxonomy" id="2838723"/>
    <lineage>
        <taxon>Bacteria</taxon>
        <taxon>Pseudomonadati</taxon>
        <taxon>Bacteroidota</taxon>
        <taxon>Bacteroidia</taxon>
        <taxon>Bacteroidales</taxon>
        <taxon>Tannerellaceae</taxon>
        <taxon>Parabacteroides</taxon>
    </lineage>
</organism>
<sequence>MIGFSFIILSLVLSGCQSGYAEKIPTNLPIDYFVPLSPQVEMNVGDLFEEYYYIPLETREESLLDGIESIRNIAIHKGEIYVAVNSQIIVWDNQGRYKRSLSKRGQGADEYQSLGDFQIWPDGGITLVSGEELITYSSSFNLVHRQRFAGFGYIETFAALDDSLVIVKKMPAVQGMTRYSVVNRFSGDIISEYDTIKKVNKYISAFANSFQHFDGHIISHGYQGNEILECMRDSSRVRYRLNIDNRVPPPGFWAQDGKSYTDILLEESLKGYIGHIPDYIESPERILFSFKGKKEELEGIGLIDKKDGRGRVLGNILFDDDFRWLPKQFFTLDDGWCVMLIDPYEILKKETFAQRFPGLDEESNPVLFLAKMK</sequence>
<protein>
    <submittedName>
        <fullName evidence="1">6-bladed beta-propeller</fullName>
    </submittedName>
</protein>
<dbReference type="EMBL" id="DXEL01000055">
    <property type="protein sequence ID" value="HIX74923.1"/>
    <property type="molecule type" value="Genomic_DNA"/>
</dbReference>
<dbReference type="Pfam" id="PF17170">
    <property type="entry name" value="DUF5128"/>
    <property type="match status" value="1"/>
</dbReference>
<gene>
    <name evidence="1" type="ORF">H9977_07830</name>
</gene>
<name>A0A9D2BG87_9BACT</name>
<proteinExistence type="predicted"/>
<reference evidence="1" key="2">
    <citation type="submission" date="2021-04" db="EMBL/GenBank/DDBJ databases">
        <authorList>
            <person name="Gilroy R."/>
        </authorList>
    </citation>
    <scope>NUCLEOTIDE SEQUENCE</scope>
    <source>
        <strain evidence="1">ChiGjej6B6-14162</strain>
    </source>
</reference>
<comment type="caution">
    <text evidence="1">The sequence shown here is derived from an EMBL/GenBank/DDBJ whole genome shotgun (WGS) entry which is preliminary data.</text>
</comment>
<evidence type="ECO:0000313" key="2">
    <source>
        <dbReference type="Proteomes" id="UP000886740"/>
    </source>
</evidence>
<reference evidence="1" key="1">
    <citation type="journal article" date="2021" name="PeerJ">
        <title>Extensive microbial diversity within the chicken gut microbiome revealed by metagenomics and culture.</title>
        <authorList>
            <person name="Gilroy R."/>
            <person name="Ravi A."/>
            <person name="Getino M."/>
            <person name="Pursley I."/>
            <person name="Horton D.L."/>
            <person name="Alikhan N.F."/>
            <person name="Baker D."/>
            <person name="Gharbi K."/>
            <person name="Hall N."/>
            <person name="Watson M."/>
            <person name="Adriaenssens E.M."/>
            <person name="Foster-Nyarko E."/>
            <person name="Jarju S."/>
            <person name="Secka A."/>
            <person name="Antonio M."/>
            <person name="Oren A."/>
            <person name="Chaudhuri R.R."/>
            <person name="La Ragione R."/>
            <person name="Hildebrand F."/>
            <person name="Pallen M.J."/>
        </authorList>
    </citation>
    <scope>NUCLEOTIDE SEQUENCE</scope>
    <source>
        <strain evidence="1">ChiGjej6B6-14162</strain>
    </source>
</reference>
<evidence type="ECO:0000313" key="1">
    <source>
        <dbReference type="EMBL" id="HIX74923.1"/>
    </source>
</evidence>
<dbReference type="Proteomes" id="UP000886740">
    <property type="component" value="Unassembled WGS sequence"/>
</dbReference>